<feature type="transmembrane region" description="Helical" evidence="1">
    <location>
        <begin position="353"/>
        <end position="381"/>
    </location>
</feature>
<organism evidence="2 3">
    <name type="scientific">Rhododendron simsii</name>
    <name type="common">Sims's rhododendron</name>
    <dbReference type="NCBI Taxonomy" id="118357"/>
    <lineage>
        <taxon>Eukaryota</taxon>
        <taxon>Viridiplantae</taxon>
        <taxon>Streptophyta</taxon>
        <taxon>Embryophyta</taxon>
        <taxon>Tracheophyta</taxon>
        <taxon>Spermatophyta</taxon>
        <taxon>Magnoliopsida</taxon>
        <taxon>eudicotyledons</taxon>
        <taxon>Gunneridae</taxon>
        <taxon>Pentapetalae</taxon>
        <taxon>asterids</taxon>
        <taxon>Ericales</taxon>
        <taxon>Ericaceae</taxon>
        <taxon>Ericoideae</taxon>
        <taxon>Rhodoreae</taxon>
        <taxon>Rhododendron</taxon>
    </lineage>
</organism>
<evidence type="ECO:0000313" key="3">
    <source>
        <dbReference type="Proteomes" id="UP000626092"/>
    </source>
</evidence>
<comment type="caution">
    <text evidence="2">The sequence shown here is derived from an EMBL/GenBank/DDBJ whole genome shotgun (WGS) entry which is preliminary data.</text>
</comment>
<accession>A0A834LAK5</accession>
<keyword evidence="3" id="KW-1185">Reference proteome</keyword>
<proteinExistence type="predicted"/>
<dbReference type="PANTHER" id="PTHR33133">
    <property type="entry name" value="OS08G0107100 PROTEIN-RELATED"/>
    <property type="match status" value="1"/>
</dbReference>
<keyword evidence="1" id="KW-0472">Membrane</keyword>
<dbReference type="OrthoDB" id="1737109at2759"/>
<protein>
    <submittedName>
        <fullName evidence="2">Uncharacterized protein</fullName>
    </submittedName>
</protein>
<feature type="transmembrane region" description="Helical" evidence="1">
    <location>
        <begin position="269"/>
        <end position="293"/>
    </location>
</feature>
<keyword evidence="1" id="KW-0812">Transmembrane</keyword>
<reference evidence="2" key="1">
    <citation type="submission" date="2019-11" db="EMBL/GenBank/DDBJ databases">
        <authorList>
            <person name="Liu Y."/>
            <person name="Hou J."/>
            <person name="Li T.-Q."/>
            <person name="Guan C.-H."/>
            <person name="Wu X."/>
            <person name="Wu H.-Z."/>
            <person name="Ling F."/>
            <person name="Zhang R."/>
            <person name="Shi X.-G."/>
            <person name="Ren J.-P."/>
            <person name="Chen E.-F."/>
            <person name="Sun J.-M."/>
        </authorList>
    </citation>
    <scope>NUCLEOTIDE SEQUENCE</scope>
    <source>
        <strain evidence="2">Adult_tree_wgs_1</strain>
        <tissue evidence="2">Leaves</tissue>
    </source>
</reference>
<dbReference type="AlphaFoldDB" id="A0A834LAK5"/>
<evidence type="ECO:0000256" key="1">
    <source>
        <dbReference type="SAM" id="Phobius"/>
    </source>
</evidence>
<feature type="transmembrane region" description="Helical" evidence="1">
    <location>
        <begin position="401"/>
        <end position="420"/>
    </location>
</feature>
<sequence length="508" mass="57526">MIYSHDFKVWVAGCQILNLWAIHYFQNFSILGGKTFVCLFCFDFSGLRKFGLAGYKKQKGSAMFVTAPCKNKSNSYFSSVFKKPCSLLAVGRHAVKPNSPSRFCSNTEAPQAPQVCCNFCISFFCEVIAFQIWGPYHSNIGAPDFEVSKHNSPHPPDLHSLSLSFHSSKPNTMDREQEDMQFLGLFGIYLESYKIIFNFRRIFSKTTLAFILPLSLIFLTYIEVCEFFLSKIVHTENERDRVQEGTNRYAKLSGVLSSEYTMFNCVNIVYSYFFLGFYLLSTSAVVYTVASIYTGRDVTIGIVMSVVFKIEKRLMVTFALFFLLLSLYTVVLVAVLALVVWCLTIEYKVGLVFLVVIVILCTVGFVYTTLVWQLASIISVLEDMKGLKAMTKSRNLIKGKMWIAVVIFSMLNFTMVGIGILFESQVVHTGSFGVVGRLGFGFLCLLFLSKVFLFGFVIQTVIYFVCKSYHHENIDKSSLSDHLEVYLAENVPLMAKDVQPDISLFCFC</sequence>
<evidence type="ECO:0000313" key="2">
    <source>
        <dbReference type="EMBL" id="KAF7127327.1"/>
    </source>
</evidence>
<dbReference type="Proteomes" id="UP000626092">
    <property type="component" value="Unassembled WGS sequence"/>
</dbReference>
<feature type="transmembrane region" description="Helical" evidence="1">
    <location>
        <begin position="440"/>
        <end position="466"/>
    </location>
</feature>
<dbReference type="EMBL" id="WJXA01000011">
    <property type="protein sequence ID" value="KAF7127327.1"/>
    <property type="molecule type" value="Genomic_DNA"/>
</dbReference>
<keyword evidence="1" id="KW-1133">Transmembrane helix</keyword>
<name>A0A834LAK5_RHOSS</name>
<feature type="transmembrane region" description="Helical" evidence="1">
    <location>
        <begin position="314"/>
        <end position="341"/>
    </location>
</feature>
<feature type="transmembrane region" description="Helical" evidence="1">
    <location>
        <begin position="202"/>
        <end position="222"/>
    </location>
</feature>
<gene>
    <name evidence="2" type="ORF">RHSIM_Rhsim11G0075400</name>
</gene>
<dbReference type="PANTHER" id="PTHR33133:SF51">
    <property type="entry name" value="THH1_TOM1_TOM3 DOMAIN-CONTAINING PROTEIN"/>
    <property type="match status" value="1"/>
</dbReference>